<feature type="domain" description="AB hydrolase-1" evidence="1">
    <location>
        <begin position="54"/>
        <end position="143"/>
    </location>
</feature>
<dbReference type="PANTHER" id="PTHR42103:SF2">
    <property type="entry name" value="AB HYDROLASE-1 DOMAIN-CONTAINING PROTEIN"/>
    <property type="match status" value="1"/>
</dbReference>
<dbReference type="Proteomes" id="UP000266673">
    <property type="component" value="Unassembled WGS sequence"/>
</dbReference>
<evidence type="ECO:0000313" key="3">
    <source>
        <dbReference type="Proteomes" id="UP000266673"/>
    </source>
</evidence>
<dbReference type="InterPro" id="IPR029058">
    <property type="entry name" value="AB_hydrolase_fold"/>
</dbReference>
<proteinExistence type="predicted"/>
<dbReference type="SUPFAM" id="SSF53474">
    <property type="entry name" value="alpha/beta-Hydrolases"/>
    <property type="match status" value="1"/>
</dbReference>
<dbReference type="Gene3D" id="3.40.50.1820">
    <property type="entry name" value="alpha/beta hydrolase"/>
    <property type="match status" value="1"/>
</dbReference>
<accession>A0A397UTP6</accession>
<dbReference type="Pfam" id="PF00561">
    <property type="entry name" value="Abhydrolase_1"/>
    <property type="match status" value="1"/>
</dbReference>
<dbReference type="InterPro" id="IPR000073">
    <property type="entry name" value="AB_hydrolase_1"/>
</dbReference>
<dbReference type="AlphaFoldDB" id="A0A397UTP6"/>
<evidence type="ECO:0000313" key="2">
    <source>
        <dbReference type="EMBL" id="RIB10883.1"/>
    </source>
</evidence>
<protein>
    <submittedName>
        <fullName evidence="2">Alpha/Beta hydrolase protein</fullName>
    </submittedName>
</protein>
<gene>
    <name evidence="2" type="ORF">C2G38_2105005</name>
</gene>
<keyword evidence="3" id="KW-1185">Reference proteome</keyword>
<keyword evidence="2" id="KW-0378">Hydrolase</keyword>
<organism evidence="2 3">
    <name type="scientific">Gigaspora rosea</name>
    <dbReference type="NCBI Taxonomy" id="44941"/>
    <lineage>
        <taxon>Eukaryota</taxon>
        <taxon>Fungi</taxon>
        <taxon>Fungi incertae sedis</taxon>
        <taxon>Mucoromycota</taxon>
        <taxon>Glomeromycotina</taxon>
        <taxon>Glomeromycetes</taxon>
        <taxon>Diversisporales</taxon>
        <taxon>Gigasporaceae</taxon>
        <taxon>Gigaspora</taxon>
    </lineage>
</organism>
<sequence>MNQQPRRNAYKIFIPSLYDGTRLEARVGVNYVDDQNFAKAVIISHPYGPLGGNFYNNVVVTVEQYFQDKGYLTIAFNFRGSGKSKGRTSWSGEPECEDYKTMLEFLSKSGKIGENTILQIPKISDVTIIGYSYGSLIASSIASSSSQFTFPTSYILINYPFSVTWFLTFFRSSTYLNYLQTLLVSASRVLFIYGDSDQFTGVGKYRQWVKINKAAENPLWTIKELKGTDHFYTWQSMEDKLIEALDEWKDNVLATR</sequence>
<comment type="caution">
    <text evidence="2">The sequence shown here is derived from an EMBL/GenBank/DDBJ whole genome shotgun (WGS) entry which is preliminary data.</text>
</comment>
<dbReference type="GO" id="GO:0016787">
    <property type="term" value="F:hydrolase activity"/>
    <property type="evidence" value="ECO:0007669"/>
    <property type="project" value="UniProtKB-KW"/>
</dbReference>
<reference evidence="2 3" key="1">
    <citation type="submission" date="2018-06" db="EMBL/GenBank/DDBJ databases">
        <title>Comparative genomics reveals the genomic features of Rhizophagus irregularis, R. cerebriforme, R. diaphanum and Gigaspora rosea, and their symbiotic lifestyle signature.</title>
        <authorList>
            <person name="Morin E."/>
            <person name="San Clemente H."/>
            <person name="Chen E.C.H."/>
            <person name="De La Providencia I."/>
            <person name="Hainaut M."/>
            <person name="Kuo A."/>
            <person name="Kohler A."/>
            <person name="Murat C."/>
            <person name="Tang N."/>
            <person name="Roy S."/>
            <person name="Loubradou J."/>
            <person name="Henrissat B."/>
            <person name="Grigoriev I.V."/>
            <person name="Corradi N."/>
            <person name="Roux C."/>
            <person name="Martin F.M."/>
        </authorList>
    </citation>
    <scope>NUCLEOTIDE SEQUENCE [LARGE SCALE GENOMIC DNA]</scope>
    <source>
        <strain evidence="2 3">DAOM 194757</strain>
    </source>
</reference>
<dbReference type="OrthoDB" id="10260961at2759"/>
<dbReference type="EMBL" id="QKWP01001200">
    <property type="protein sequence ID" value="RIB10883.1"/>
    <property type="molecule type" value="Genomic_DNA"/>
</dbReference>
<evidence type="ECO:0000259" key="1">
    <source>
        <dbReference type="Pfam" id="PF00561"/>
    </source>
</evidence>
<dbReference type="PANTHER" id="PTHR42103">
    <property type="entry name" value="ALPHA/BETA-HYDROLASES SUPERFAMILY PROTEIN"/>
    <property type="match status" value="1"/>
</dbReference>
<dbReference type="STRING" id="44941.A0A397UTP6"/>
<name>A0A397UTP6_9GLOM</name>